<dbReference type="RefSeq" id="WP_028798487.1">
    <property type="nucleotide sequence ID" value="NZ_CP029490.1"/>
</dbReference>
<protein>
    <recommendedName>
        <fullName evidence="3">Nuclease SbcCD subunit C</fullName>
    </recommendedName>
</protein>
<keyword evidence="4" id="KW-0175">Coiled coil</keyword>
<feature type="coiled-coil region" evidence="4">
    <location>
        <begin position="796"/>
        <end position="845"/>
    </location>
</feature>
<feature type="coiled-coil region" evidence="4">
    <location>
        <begin position="635"/>
        <end position="690"/>
    </location>
</feature>
<proteinExistence type="inferred from homology"/>
<feature type="coiled-coil region" evidence="4">
    <location>
        <begin position="546"/>
        <end position="605"/>
    </location>
</feature>
<dbReference type="Gene3D" id="3.40.50.300">
    <property type="entry name" value="P-loop containing nucleotide triphosphate hydrolases"/>
    <property type="match status" value="2"/>
</dbReference>
<dbReference type="Pfam" id="PF13558">
    <property type="entry name" value="SbcC_Walker_B"/>
    <property type="match status" value="1"/>
</dbReference>
<evidence type="ECO:0000313" key="7">
    <source>
        <dbReference type="Proteomes" id="UP000245369"/>
    </source>
</evidence>
<evidence type="ECO:0000256" key="4">
    <source>
        <dbReference type="SAM" id="Coils"/>
    </source>
</evidence>
<dbReference type="PANTHER" id="PTHR32114:SF2">
    <property type="entry name" value="ABC TRANSPORTER ABCH.3"/>
    <property type="match status" value="1"/>
</dbReference>
<reference evidence="6 7" key="1">
    <citation type="submission" date="2018-05" db="EMBL/GenBank/DDBJ databases">
        <title>Complete genome sequences of Streptococcus sobrinus.</title>
        <authorList>
            <person name="Sales M."/>
            <person name="Jensen P.A."/>
        </authorList>
    </citation>
    <scope>NUCLEOTIDE SEQUENCE [LARGE SCALE GENOMIC DNA]</scope>
    <source>
        <strain evidence="6 7">SL1</strain>
    </source>
</reference>
<dbReference type="InterPro" id="IPR027417">
    <property type="entry name" value="P-loop_NTPase"/>
</dbReference>
<dbReference type="PANTHER" id="PTHR32114">
    <property type="entry name" value="ABC TRANSPORTER ABCH.3"/>
    <property type="match status" value="1"/>
</dbReference>
<organism evidence="6 7">
    <name type="scientific">Streptococcus sobrinus</name>
    <dbReference type="NCBI Taxonomy" id="1310"/>
    <lineage>
        <taxon>Bacteria</taxon>
        <taxon>Bacillati</taxon>
        <taxon>Bacillota</taxon>
        <taxon>Bacilli</taxon>
        <taxon>Lactobacillales</taxon>
        <taxon>Streptococcaceae</taxon>
        <taxon>Streptococcus</taxon>
    </lineage>
</organism>
<evidence type="ECO:0000256" key="2">
    <source>
        <dbReference type="ARBA" id="ARBA00011322"/>
    </source>
</evidence>
<dbReference type="Pfam" id="PF13476">
    <property type="entry name" value="AAA_23"/>
    <property type="match status" value="1"/>
</dbReference>
<evidence type="ECO:0000256" key="3">
    <source>
        <dbReference type="ARBA" id="ARBA00013368"/>
    </source>
</evidence>
<feature type="coiled-coil region" evidence="4">
    <location>
        <begin position="358"/>
        <end position="436"/>
    </location>
</feature>
<evidence type="ECO:0000259" key="5">
    <source>
        <dbReference type="Pfam" id="PF13476"/>
    </source>
</evidence>
<dbReference type="EMBL" id="CP029490">
    <property type="protein sequence ID" value="AWN20516.1"/>
    <property type="molecule type" value="Genomic_DNA"/>
</dbReference>
<evidence type="ECO:0000313" key="6">
    <source>
        <dbReference type="EMBL" id="AWN20516.1"/>
    </source>
</evidence>
<comment type="similarity">
    <text evidence="1">Belongs to the SMC family. SbcC subfamily.</text>
</comment>
<accession>A0ABN5LIG1</accession>
<feature type="domain" description="Rad50/SbcC-type AAA" evidence="5">
    <location>
        <begin position="5"/>
        <end position="284"/>
    </location>
</feature>
<sequence>MKPIRIEMTNFGPYRQEVLDFSGLEDNHLFLISGRTGAGKSSIFDAMTYALYDKTSSDRPVNELRSTFAGLTDPRTKVVFYFQHHNQLYRLERELDLKPRKGLDRGKGIGTSKASLAVVDAVGGLELDKLAGKSKETNQAVVDLLGLTSEQFKQIILLPQYQFSQFLKSPTSEKLPILRQIFATQVFAKFEEDLVQKWSQAKQEQSQFQTALDAHFASQIWTIQEREAFAEASGDQGLSLAQTRLKHYQSELEEAEKQKARAQKEAKQADQTYQVAQKLASQFQDRQVQEARYQTEILDQAEAYQKKQAKLAQLNFAASLADLVKEEKSKQATGRELENSIASLQADLTAGQRKLKPLEEQLSRLQGQQAQVEASQAEIETLRLALNSAQTLAKEQSELQSAQASLTKLEKDQKDLAQQEQQVQQAQANLQASLISDQDLFTLRSVKEEVQGLIAGDLATGLEKQVDLQEAGQKLAERRTTSLGSQVQLEADLAVLQDWLKASKRDQLKLMVAKLQDELEDSSPCPVCGSLDHPGSQAGAVDEGALANLSQRVENLEAELAQKQEALQAQQLEVSQLSSQLIDNKRFVQEQSQALEANYQTLQEKISAYLPDFIWEETYSQELGQKLKDQLKQSYQALFDRKAKQDQQLEELAQNLANLNQAQQKVQEGRASLSGQIKTLERSRKQLLQAHPDLQTPDYYEAEIAQRREAYQAFRQKFDSCQKQVANQKEVLSGLEGGLSSQKESLQTIQADLDSLSQDLEARLADPAALTHDFSQLEAWLAELTDGQQVTLQTWLTKYQQNREQVEASLAQLNQLLADQEKPDLQALAQKKEAAELALNQAASQLALSQHQLDQVEHLVTEIEQLLAQAGHHLEEFRQLSQLKNIISGTETGSQRLKLETYVIQAYLEEILTYANDHYIGLLSNRQFEFLIGKEGAGNSQSGLDINIYDRANNKELPASSLSGGETFIASLAIALSLSEVVQNTSNGALVETLFIDEGFGSLDEDTLDKAIAVLEQIGQNRLVGVISHVKEMKDTIQQQVLIDKGPDGSSRIRVKAD</sequence>
<evidence type="ECO:0000256" key="1">
    <source>
        <dbReference type="ARBA" id="ARBA00006930"/>
    </source>
</evidence>
<dbReference type="SUPFAM" id="SSF52540">
    <property type="entry name" value="P-loop containing nucleoside triphosphate hydrolases"/>
    <property type="match status" value="1"/>
</dbReference>
<gene>
    <name evidence="6" type="ORF">DK182_03770</name>
</gene>
<dbReference type="InterPro" id="IPR038729">
    <property type="entry name" value="Rad50/SbcC_AAA"/>
</dbReference>
<dbReference type="GeneID" id="93923634"/>
<feature type="coiled-coil region" evidence="4">
    <location>
        <begin position="238"/>
        <end position="279"/>
    </location>
</feature>
<comment type="subunit">
    <text evidence="2">Heterodimer of SbcC and SbcD.</text>
</comment>
<name>A0ABN5LIG1_9STRE</name>
<keyword evidence="7" id="KW-1185">Reference proteome</keyword>
<dbReference type="Proteomes" id="UP000245369">
    <property type="component" value="Chromosome"/>
</dbReference>